<evidence type="ECO:0000259" key="2">
    <source>
        <dbReference type="Pfam" id="PF26640"/>
    </source>
</evidence>
<dbReference type="AlphaFoldDB" id="A0A395SAT5"/>
<gene>
    <name evidence="3" type="ORF">FLONG3_7838</name>
</gene>
<proteinExistence type="predicted"/>
<dbReference type="OrthoDB" id="20872at2759"/>
<dbReference type="EMBL" id="PXOG01000185">
    <property type="protein sequence ID" value="RGP69202.1"/>
    <property type="molecule type" value="Genomic_DNA"/>
</dbReference>
<evidence type="ECO:0000313" key="4">
    <source>
        <dbReference type="Proteomes" id="UP000266234"/>
    </source>
</evidence>
<dbReference type="Proteomes" id="UP000266234">
    <property type="component" value="Unassembled WGS sequence"/>
</dbReference>
<accession>A0A395SAT5</accession>
<dbReference type="PANTHER" id="PTHR10622:SF12">
    <property type="entry name" value="HET DOMAIN-CONTAINING PROTEIN"/>
    <property type="match status" value="1"/>
</dbReference>
<reference evidence="3 4" key="1">
    <citation type="journal article" date="2018" name="PLoS Pathog.">
        <title>Evolution of structural diversity of trichothecenes, a family of toxins produced by plant pathogenic and entomopathogenic fungi.</title>
        <authorList>
            <person name="Proctor R.H."/>
            <person name="McCormick S.P."/>
            <person name="Kim H.S."/>
            <person name="Cardoza R.E."/>
            <person name="Stanley A.M."/>
            <person name="Lindo L."/>
            <person name="Kelly A."/>
            <person name="Brown D.W."/>
            <person name="Lee T."/>
            <person name="Vaughan M.M."/>
            <person name="Alexander N.J."/>
            <person name="Busman M."/>
            <person name="Gutierrez S."/>
        </authorList>
    </citation>
    <scope>NUCLEOTIDE SEQUENCE [LARGE SCALE GENOMIC DNA]</scope>
    <source>
        <strain evidence="3 4">NRRL 20695</strain>
    </source>
</reference>
<evidence type="ECO:0000259" key="1">
    <source>
        <dbReference type="Pfam" id="PF06985"/>
    </source>
</evidence>
<feature type="domain" description="Heterokaryon incompatibility" evidence="1">
    <location>
        <begin position="24"/>
        <end position="108"/>
    </location>
</feature>
<dbReference type="Pfam" id="PF26640">
    <property type="entry name" value="DUF8212"/>
    <property type="match status" value="1"/>
</dbReference>
<dbReference type="PANTHER" id="PTHR10622">
    <property type="entry name" value="HET DOMAIN-CONTAINING PROTEIN"/>
    <property type="match status" value="1"/>
</dbReference>
<evidence type="ECO:0000313" key="3">
    <source>
        <dbReference type="EMBL" id="RGP69202.1"/>
    </source>
</evidence>
<name>A0A395SAT5_9HYPO</name>
<dbReference type="STRING" id="694270.A0A395SAT5"/>
<dbReference type="InterPro" id="IPR058525">
    <property type="entry name" value="DUF8212"/>
</dbReference>
<comment type="caution">
    <text evidence="3">The sequence shown here is derived from an EMBL/GenBank/DDBJ whole genome shotgun (WGS) entry which is preliminary data.</text>
</comment>
<dbReference type="InterPro" id="IPR010730">
    <property type="entry name" value="HET"/>
</dbReference>
<keyword evidence="4" id="KW-1185">Reference proteome</keyword>
<dbReference type="Pfam" id="PF06985">
    <property type="entry name" value="HET"/>
    <property type="match status" value="1"/>
</dbReference>
<organism evidence="3 4">
    <name type="scientific">Fusarium longipes</name>
    <dbReference type="NCBI Taxonomy" id="694270"/>
    <lineage>
        <taxon>Eukaryota</taxon>
        <taxon>Fungi</taxon>
        <taxon>Dikarya</taxon>
        <taxon>Ascomycota</taxon>
        <taxon>Pezizomycotina</taxon>
        <taxon>Sordariomycetes</taxon>
        <taxon>Hypocreomycetidae</taxon>
        <taxon>Hypocreales</taxon>
        <taxon>Nectriaceae</taxon>
        <taxon>Fusarium</taxon>
    </lineage>
</organism>
<protein>
    <submittedName>
        <fullName evidence="3">Beta transducin</fullName>
    </submittedName>
</protein>
<feature type="domain" description="DUF8212" evidence="2">
    <location>
        <begin position="226"/>
        <end position="250"/>
    </location>
</feature>
<sequence>MWLINTSTIMLERANPDDLSSTPYAILSHTWGAEEVTFDEVINQSQSNDSSGYVKIVNTCRLAKERGLAYAWVDTCCIDKRSSAELAEAINSMFRWYKQAAVCFAHLEDLPSVAQGEEFDPFELKSCKWFTRGWTLQELIGPKNLEFYDCAWHFRGTKTDLGDLISSTTGIDIQVLKDGSILESIPIARRMSWAAGRKTTRIEDMAYCLLGIFDVNMPMLYGEGAKAFERLQEEIIKQTTDMSIFAWKAKDNSQDFRGILAESPDEFAHCGSLCRAPSMRHGFETTMTNKGLRLKTFLADGHALDLACLLPNEFYAPRIGVFLTKTADGYVRSKPTELLEATDSRLWAGARYKIFVRKRVTAFVSKKLKEDLMKNLSVRLDICPTFKVHTFAAKPADLWDEHRHQFIVSGNKNFTGFLDFQISNESGSFVSDRIIVVCGHSVEYTTPSGWTAKLLLTRDARNMPESKLVMGNIYGYYNSHGEEYFLHDLGNALPLLQDKYYSRREIDIPSKWSKHTRSGCILINLENRTDGILVSVKDEGN</sequence>